<dbReference type="AlphaFoldDB" id="A0AAV8XUS8"/>
<evidence type="ECO:0000313" key="1">
    <source>
        <dbReference type="EMBL" id="KAJ8942182.1"/>
    </source>
</evidence>
<keyword evidence="2" id="KW-1185">Reference proteome</keyword>
<dbReference type="EMBL" id="JAPWTK010000339">
    <property type="protein sequence ID" value="KAJ8942182.1"/>
    <property type="molecule type" value="Genomic_DNA"/>
</dbReference>
<evidence type="ECO:0000313" key="2">
    <source>
        <dbReference type="Proteomes" id="UP001162162"/>
    </source>
</evidence>
<protein>
    <submittedName>
        <fullName evidence="1">Uncharacterized protein</fullName>
    </submittedName>
</protein>
<sequence>MHHMSSNIASMRLWCPGGTQGSNLSTENLSVMVQTMGGFHVLWLRQLFAQNIPLIEELTRRQIKATATIRENRRSNCPLLSNKIFKKIRGVVGTFDPLINGP</sequence>
<accession>A0AAV8XUS8</accession>
<organism evidence="1 2">
    <name type="scientific">Aromia moschata</name>
    <dbReference type="NCBI Taxonomy" id="1265417"/>
    <lineage>
        <taxon>Eukaryota</taxon>
        <taxon>Metazoa</taxon>
        <taxon>Ecdysozoa</taxon>
        <taxon>Arthropoda</taxon>
        <taxon>Hexapoda</taxon>
        <taxon>Insecta</taxon>
        <taxon>Pterygota</taxon>
        <taxon>Neoptera</taxon>
        <taxon>Endopterygota</taxon>
        <taxon>Coleoptera</taxon>
        <taxon>Polyphaga</taxon>
        <taxon>Cucujiformia</taxon>
        <taxon>Chrysomeloidea</taxon>
        <taxon>Cerambycidae</taxon>
        <taxon>Cerambycinae</taxon>
        <taxon>Callichromatini</taxon>
        <taxon>Aromia</taxon>
    </lineage>
</organism>
<dbReference type="Proteomes" id="UP001162162">
    <property type="component" value="Unassembled WGS sequence"/>
</dbReference>
<name>A0AAV8XUS8_9CUCU</name>
<reference evidence="1" key="1">
    <citation type="journal article" date="2023" name="Insect Mol. Biol.">
        <title>Genome sequencing provides insights into the evolution of gene families encoding plant cell wall-degrading enzymes in longhorned beetles.</title>
        <authorList>
            <person name="Shin N.R."/>
            <person name="Okamura Y."/>
            <person name="Kirsch R."/>
            <person name="Pauchet Y."/>
        </authorList>
    </citation>
    <scope>NUCLEOTIDE SEQUENCE</scope>
    <source>
        <strain evidence="1">AMC_N1</strain>
    </source>
</reference>
<comment type="caution">
    <text evidence="1">The sequence shown here is derived from an EMBL/GenBank/DDBJ whole genome shotgun (WGS) entry which is preliminary data.</text>
</comment>
<proteinExistence type="predicted"/>
<gene>
    <name evidence="1" type="ORF">NQ318_002856</name>
</gene>